<evidence type="ECO:0000313" key="3">
    <source>
        <dbReference type="Proteomes" id="UP000272025"/>
    </source>
</evidence>
<evidence type="ECO:0000256" key="1">
    <source>
        <dbReference type="SAM" id="SignalP"/>
    </source>
</evidence>
<dbReference type="GeneID" id="39582940"/>
<dbReference type="AlphaFoldDB" id="A0A3N2PQ22"/>
<dbReference type="EMBL" id="ML119059">
    <property type="protein sequence ID" value="ROT36611.1"/>
    <property type="molecule type" value="Genomic_DNA"/>
</dbReference>
<organism evidence="2 3">
    <name type="scientific">Sodiomyces alkalinus (strain CBS 110278 / VKM F-3762 / F11)</name>
    <name type="common">Alkaliphilic filamentous fungus</name>
    <dbReference type="NCBI Taxonomy" id="1314773"/>
    <lineage>
        <taxon>Eukaryota</taxon>
        <taxon>Fungi</taxon>
        <taxon>Dikarya</taxon>
        <taxon>Ascomycota</taxon>
        <taxon>Pezizomycotina</taxon>
        <taxon>Sordariomycetes</taxon>
        <taxon>Hypocreomycetidae</taxon>
        <taxon>Glomerellales</taxon>
        <taxon>Plectosphaerellaceae</taxon>
        <taxon>Sodiomyces</taxon>
    </lineage>
</organism>
<dbReference type="Proteomes" id="UP000272025">
    <property type="component" value="Unassembled WGS sequence"/>
</dbReference>
<name>A0A3N2PQ22_SODAK</name>
<proteinExistence type="predicted"/>
<evidence type="ECO:0008006" key="4">
    <source>
        <dbReference type="Google" id="ProtNLM"/>
    </source>
</evidence>
<feature type="chain" id="PRO_5017978007" description="Secreted protein" evidence="1">
    <location>
        <begin position="23"/>
        <end position="134"/>
    </location>
</feature>
<gene>
    <name evidence="2" type="ORF">SODALDRAFT_362431</name>
</gene>
<keyword evidence="1" id="KW-0732">Signal</keyword>
<accession>A0A3N2PQ22</accession>
<dbReference type="RefSeq" id="XP_028464417.1">
    <property type="nucleotide sequence ID" value="XM_028614462.1"/>
</dbReference>
<sequence>MHGLWVWGSLAAMNGWIIGVTSNTLKGAASSISDAHPADMELKSWEAVESPSSTLQPTNIFTLRTDWEAFIAFFDHGAVVLLDVAGICCIGTSLTICVAGDGSKTPGQSNDVGRASALHCLARLCDQAATWLTS</sequence>
<feature type="signal peptide" evidence="1">
    <location>
        <begin position="1"/>
        <end position="22"/>
    </location>
</feature>
<reference evidence="2 3" key="1">
    <citation type="journal article" date="2018" name="Mol. Ecol.">
        <title>The obligate alkalophilic soda-lake fungus Sodiomyces alkalinus has shifted to a protein diet.</title>
        <authorList>
            <person name="Grum-Grzhimaylo A.A."/>
            <person name="Falkoski D.L."/>
            <person name="van den Heuvel J."/>
            <person name="Valero-Jimenez C.A."/>
            <person name="Min B."/>
            <person name="Choi I.G."/>
            <person name="Lipzen A."/>
            <person name="Daum C.G."/>
            <person name="Aanen D.K."/>
            <person name="Tsang A."/>
            <person name="Henrissat B."/>
            <person name="Bilanenko E.N."/>
            <person name="de Vries R.P."/>
            <person name="van Kan J.A.L."/>
            <person name="Grigoriev I.V."/>
            <person name="Debets A.J.M."/>
        </authorList>
    </citation>
    <scope>NUCLEOTIDE SEQUENCE [LARGE SCALE GENOMIC DNA]</scope>
    <source>
        <strain evidence="2 3">F11</strain>
    </source>
</reference>
<evidence type="ECO:0000313" key="2">
    <source>
        <dbReference type="EMBL" id="ROT36611.1"/>
    </source>
</evidence>
<keyword evidence="3" id="KW-1185">Reference proteome</keyword>
<protein>
    <recommendedName>
        <fullName evidence="4">Secreted protein</fullName>
    </recommendedName>
</protein>